<dbReference type="Proteomes" id="UP001205105">
    <property type="component" value="Unassembled WGS sequence"/>
</dbReference>
<dbReference type="Gene3D" id="3.30.70.330">
    <property type="match status" value="1"/>
</dbReference>
<sequence length="108" mass="11367">MYSQQQSSSDELQLRPCAVELHGLDAGVSLHQLRQLCSQAGPCLQVLAALEGGEAGSGLALAVFASEAAAAQACDLLNNYPLGTSFLRVQRADSLPGQLIDLLWSVLE</sequence>
<reference evidence="1" key="1">
    <citation type="submission" date="2020-11" db="EMBL/GenBank/DDBJ databases">
        <title>Chlorella ohadii genome sequencing and assembly.</title>
        <authorList>
            <person name="Murik O."/>
            <person name="Treves H."/>
            <person name="Kedem I."/>
            <person name="Shotland Y."/>
            <person name="Kaplan A."/>
        </authorList>
    </citation>
    <scope>NUCLEOTIDE SEQUENCE</scope>
    <source>
        <strain evidence="1">1</strain>
    </source>
</reference>
<dbReference type="AlphaFoldDB" id="A0AAD5DHJ0"/>
<evidence type="ECO:0000313" key="2">
    <source>
        <dbReference type="Proteomes" id="UP001205105"/>
    </source>
</evidence>
<proteinExistence type="predicted"/>
<name>A0AAD5DHJ0_9CHLO</name>
<accession>A0AAD5DHJ0</accession>
<protein>
    <recommendedName>
        <fullName evidence="3">RRM domain-containing protein</fullName>
    </recommendedName>
</protein>
<comment type="caution">
    <text evidence="1">The sequence shown here is derived from an EMBL/GenBank/DDBJ whole genome shotgun (WGS) entry which is preliminary data.</text>
</comment>
<dbReference type="EMBL" id="JADXDR010000187">
    <property type="protein sequence ID" value="KAI7836428.1"/>
    <property type="molecule type" value="Genomic_DNA"/>
</dbReference>
<gene>
    <name evidence="1" type="ORF">COHA_009697</name>
</gene>
<evidence type="ECO:0000313" key="1">
    <source>
        <dbReference type="EMBL" id="KAI7836428.1"/>
    </source>
</evidence>
<dbReference type="GO" id="GO:0003676">
    <property type="term" value="F:nucleic acid binding"/>
    <property type="evidence" value="ECO:0007669"/>
    <property type="project" value="InterPro"/>
</dbReference>
<dbReference type="SUPFAM" id="SSF54928">
    <property type="entry name" value="RNA-binding domain, RBD"/>
    <property type="match status" value="1"/>
</dbReference>
<feature type="non-terminal residue" evidence="1">
    <location>
        <position position="108"/>
    </location>
</feature>
<keyword evidence="2" id="KW-1185">Reference proteome</keyword>
<organism evidence="1 2">
    <name type="scientific">Chlorella ohadii</name>
    <dbReference type="NCBI Taxonomy" id="2649997"/>
    <lineage>
        <taxon>Eukaryota</taxon>
        <taxon>Viridiplantae</taxon>
        <taxon>Chlorophyta</taxon>
        <taxon>core chlorophytes</taxon>
        <taxon>Trebouxiophyceae</taxon>
        <taxon>Chlorellales</taxon>
        <taxon>Chlorellaceae</taxon>
        <taxon>Chlorella clade</taxon>
        <taxon>Chlorella</taxon>
    </lineage>
</organism>
<evidence type="ECO:0008006" key="3">
    <source>
        <dbReference type="Google" id="ProtNLM"/>
    </source>
</evidence>
<dbReference type="InterPro" id="IPR012677">
    <property type="entry name" value="Nucleotide-bd_a/b_plait_sf"/>
</dbReference>
<dbReference type="InterPro" id="IPR035979">
    <property type="entry name" value="RBD_domain_sf"/>
</dbReference>